<sequence>MSKTRPATVTPFDFRSDFTAPEPPATDQDARISISVAELAALLEDTRQSTAALIRNEQVEQQTEAIRHTNEQLKAALAQIIQLAETLEKIDLSEADRSEVNTQVCRIASEMIDGQGNLFQS</sequence>
<reference evidence="4" key="1">
    <citation type="journal article" date="2019" name="Int. J. Syst. Evol. Microbiol.">
        <title>The Global Catalogue of Microorganisms (GCM) 10K type strain sequencing project: providing services to taxonomists for standard genome sequencing and annotation.</title>
        <authorList>
            <consortium name="The Broad Institute Genomics Platform"/>
            <consortium name="The Broad Institute Genome Sequencing Center for Infectious Disease"/>
            <person name="Wu L."/>
            <person name="Ma J."/>
        </authorList>
    </citation>
    <scope>NUCLEOTIDE SEQUENCE [LARGE SCALE GENOMIC DNA]</scope>
    <source>
        <strain evidence="4">CGMCC 1.15928</strain>
    </source>
</reference>
<feature type="region of interest" description="Disordered" evidence="2">
    <location>
        <begin position="1"/>
        <end position="27"/>
    </location>
</feature>
<protein>
    <recommendedName>
        <fullName evidence="5">Chemotaxis protein</fullName>
    </recommendedName>
</protein>
<accession>A0ABQ1JWM7</accession>
<comment type="caution">
    <text evidence="3">The sequence shown here is derived from an EMBL/GenBank/DDBJ whole genome shotgun (WGS) entry which is preliminary data.</text>
</comment>
<keyword evidence="1" id="KW-0175">Coiled coil</keyword>
<dbReference type="RefSeq" id="WP_084393323.1">
    <property type="nucleotide sequence ID" value="NZ_BMKF01000002.1"/>
</dbReference>
<evidence type="ECO:0000256" key="2">
    <source>
        <dbReference type="SAM" id="MobiDB-lite"/>
    </source>
</evidence>
<dbReference type="EMBL" id="BMKF01000002">
    <property type="protein sequence ID" value="GGB78996.1"/>
    <property type="molecule type" value="Genomic_DNA"/>
</dbReference>
<feature type="coiled-coil region" evidence="1">
    <location>
        <begin position="56"/>
        <end position="90"/>
    </location>
</feature>
<name>A0ABQ1JWM7_9PROT</name>
<gene>
    <name evidence="3" type="ORF">GCM10011503_29810</name>
</gene>
<evidence type="ECO:0008006" key="5">
    <source>
        <dbReference type="Google" id="ProtNLM"/>
    </source>
</evidence>
<dbReference type="Proteomes" id="UP000628854">
    <property type="component" value="Unassembled WGS sequence"/>
</dbReference>
<proteinExistence type="predicted"/>
<evidence type="ECO:0000313" key="3">
    <source>
        <dbReference type="EMBL" id="GGB78996.1"/>
    </source>
</evidence>
<keyword evidence="4" id="KW-1185">Reference proteome</keyword>
<evidence type="ECO:0000256" key="1">
    <source>
        <dbReference type="SAM" id="Coils"/>
    </source>
</evidence>
<organism evidence="3 4">
    <name type="scientific">Henriciella pelagia</name>
    <dbReference type="NCBI Taxonomy" id="1977912"/>
    <lineage>
        <taxon>Bacteria</taxon>
        <taxon>Pseudomonadati</taxon>
        <taxon>Pseudomonadota</taxon>
        <taxon>Alphaproteobacteria</taxon>
        <taxon>Hyphomonadales</taxon>
        <taxon>Hyphomonadaceae</taxon>
        <taxon>Henriciella</taxon>
    </lineage>
</organism>
<evidence type="ECO:0000313" key="4">
    <source>
        <dbReference type="Proteomes" id="UP000628854"/>
    </source>
</evidence>